<dbReference type="InterPro" id="IPR025902">
    <property type="entry name" value="LssY-like-C_dom"/>
</dbReference>
<keyword evidence="3" id="KW-1185">Reference proteome</keyword>
<sequence>MSLATWLLAHLPQSRLPVWRAFAMLGTAALQFALAGCASWQIPTEVDDVALRARAVSATEQEVQLSATVLSAEDSRRMFGVDVNGTGIQPVWLQVENKSPQMLWLLRAGTDPDYFSSLEVAWSLHAPLANADNAALDEHLDRLGFQNPIPPGATRAGIIFTNPHRRTRLLNVDLVGQRRMIPFTLFLPVPDEAPDVGLIPIRQRYAATEAPEYADPDALRAALERLPGYATGADETASADPANVVMIGELADIGAALVRRGFRRDTMELDNAQRLFGRPPDIVVRKAGQGGVPANWLRLWLVPLRYQGQAIFLVQAGRPVGGRFAVAEGKDLILHPDVDEARNLLIQDLLYSGGLAKLGFVGGVGAATVARPRDSLAGTKYYTDGLRAVMFFATRPLALSDVQILDWIPLPNREGDLDAEKRNAQQ</sequence>
<proteinExistence type="predicted"/>
<organism evidence="2 3">
    <name type="scientific">Dechloromonas denitrificans</name>
    <dbReference type="NCBI Taxonomy" id="281362"/>
    <lineage>
        <taxon>Bacteria</taxon>
        <taxon>Pseudomonadati</taxon>
        <taxon>Pseudomonadota</taxon>
        <taxon>Betaproteobacteria</taxon>
        <taxon>Rhodocyclales</taxon>
        <taxon>Azonexaceae</taxon>
        <taxon>Dechloromonas</taxon>
    </lineage>
</organism>
<evidence type="ECO:0000313" key="2">
    <source>
        <dbReference type="EMBL" id="KXB29508.1"/>
    </source>
</evidence>
<protein>
    <recommendedName>
        <fullName evidence="1">LssY-like C-terminal domain-containing protein</fullName>
    </recommendedName>
</protein>
<dbReference type="RefSeq" id="WP_066885265.1">
    <property type="nucleotide sequence ID" value="NZ_LODL01000035.1"/>
</dbReference>
<dbReference type="Pfam" id="PF14067">
    <property type="entry name" value="LssY_C"/>
    <property type="match status" value="1"/>
</dbReference>
<dbReference type="EMBL" id="LODL01000035">
    <property type="protein sequence ID" value="KXB29508.1"/>
    <property type="molecule type" value="Genomic_DNA"/>
</dbReference>
<feature type="domain" description="LssY-like C-terminal" evidence="1">
    <location>
        <begin position="275"/>
        <end position="385"/>
    </location>
</feature>
<evidence type="ECO:0000259" key="1">
    <source>
        <dbReference type="Pfam" id="PF14067"/>
    </source>
</evidence>
<accession>A0A133XEY7</accession>
<comment type="caution">
    <text evidence="2">The sequence shown here is derived from an EMBL/GenBank/DDBJ whole genome shotgun (WGS) entry which is preliminary data.</text>
</comment>
<dbReference type="STRING" id="281362.AT959_16310"/>
<gene>
    <name evidence="2" type="ORF">AT959_16310</name>
</gene>
<dbReference type="AlphaFoldDB" id="A0A133XEY7"/>
<name>A0A133XEY7_9RHOO</name>
<evidence type="ECO:0000313" key="3">
    <source>
        <dbReference type="Proteomes" id="UP000070186"/>
    </source>
</evidence>
<reference evidence="2 3" key="1">
    <citation type="submission" date="2015-12" db="EMBL/GenBank/DDBJ databases">
        <title>Nitrous oxide reduction kinetics distinguish bacteria harboring typical versus atypical NosZ.</title>
        <authorList>
            <person name="Yoon S."/>
            <person name="Nissen S."/>
            <person name="Park D."/>
            <person name="Sanford R.A."/>
            <person name="Loeffler F.E."/>
        </authorList>
    </citation>
    <scope>NUCLEOTIDE SEQUENCE [LARGE SCALE GENOMIC DNA]</scope>
    <source>
        <strain evidence="2 3">ATCC BAA-841</strain>
    </source>
</reference>
<dbReference type="Proteomes" id="UP000070186">
    <property type="component" value="Unassembled WGS sequence"/>
</dbReference>